<dbReference type="PANTHER" id="PTHR22893">
    <property type="entry name" value="NADH OXIDOREDUCTASE-RELATED"/>
    <property type="match status" value="1"/>
</dbReference>
<dbReference type="PANTHER" id="PTHR22893:SF91">
    <property type="entry name" value="NADPH DEHYDROGENASE 2-RELATED"/>
    <property type="match status" value="1"/>
</dbReference>
<evidence type="ECO:0000259" key="1">
    <source>
        <dbReference type="Pfam" id="PF00724"/>
    </source>
</evidence>
<dbReference type="InterPro" id="IPR045247">
    <property type="entry name" value="Oye-like"/>
</dbReference>
<dbReference type="CDD" id="cd02933">
    <property type="entry name" value="OYE_like_FMN"/>
    <property type="match status" value="1"/>
</dbReference>
<dbReference type="Pfam" id="PF00724">
    <property type="entry name" value="Oxidored_FMN"/>
    <property type="match status" value="1"/>
</dbReference>
<gene>
    <name evidence="2" type="ORF">GCM10009096_01350</name>
</gene>
<dbReference type="InterPro" id="IPR001155">
    <property type="entry name" value="OxRdtase_FMN_N"/>
</dbReference>
<reference evidence="2 3" key="1">
    <citation type="journal article" date="2019" name="Int. J. Syst. Evol. Microbiol.">
        <title>The Global Catalogue of Microorganisms (GCM) 10K type strain sequencing project: providing services to taxonomists for standard genome sequencing and annotation.</title>
        <authorList>
            <consortium name="The Broad Institute Genomics Platform"/>
            <consortium name="The Broad Institute Genome Sequencing Center for Infectious Disease"/>
            <person name="Wu L."/>
            <person name="Ma J."/>
        </authorList>
    </citation>
    <scope>NUCLEOTIDE SEQUENCE [LARGE SCALE GENOMIC DNA]</scope>
    <source>
        <strain evidence="2 3">JCM 14162</strain>
    </source>
</reference>
<keyword evidence="3" id="KW-1185">Reference proteome</keyword>
<accession>A0ABN1A0J4</accession>
<sequence>MNSILFSHGKIGDLKIRNRMVMAPLSRSRATPEGVPTALMAEHYKQRASAGLIITESIPISHQGIGYPSTPGIFASEQTSGWLRVVNAVHSQGGNIFAQLQHCGRISHRSHQPDNAIPVAPSALQPDGVAFTAEGYKAFETPHALETSEIMEVVEQYRIAAENCLIAGFDGIEVHGGNGYLIDQFLRDGSNQRSDNYGGSVINRMRFLHEVLDAVTKVYPAERVGLRLSPENSFNDMSDSNPQAHFEEIVEALADRGLGYLHVLETSMDIAGHVEGAPRNIDYIRLRKLFPGTYIANNGYTKESAQEAIQSGHADLISFGSAFLSNPDLVRRFRENLPLNRVDKSTFYRGGAVGYNDYPFFAREAFT</sequence>
<dbReference type="EMBL" id="BAAAEM010000002">
    <property type="protein sequence ID" value="GAA0464594.1"/>
    <property type="molecule type" value="Genomic_DNA"/>
</dbReference>
<dbReference type="SUPFAM" id="SSF51395">
    <property type="entry name" value="FMN-linked oxidoreductases"/>
    <property type="match status" value="1"/>
</dbReference>
<evidence type="ECO:0000313" key="2">
    <source>
        <dbReference type="EMBL" id="GAA0464594.1"/>
    </source>
</evidence>
<dbReference type="Proteomes" id="UP001500713">
    <property type="component" value="Unassembled WGS sequence"/>
</dbReference>
<comment type="caution">
    <text evidence="2">The sequence shown here is derived from an EMBL/GenBank/DDBJ whole genome shotgun (WGS) entry which is preliminary data.</text>
</comment>
<organism evidence="2 3">
    <name type="scientific">Parasphingorhabdus litoris</name>
    <dbReference type="NCBI Taxonomy" id="394733"/>
    <lineage>
        <taxon>Bacteria</taxon>
        <taxon>Pseudomonadati</taxon>
        <taxon>Pseudomonadota</taxon>
        <taxon>Alphaproteobacteria</taxon>
        <taxon>Sphingomonadales</taxon>
        <taxon>Sphingomonadaceae</taxon>
        <taxon>Parasphingorhabdus</taxon>
    </lineage>
</organism>
<name>A0ABN1A0J4_9SPHN</name>
<proteinExistence type="predicted"/>
<evidence type="ECO:0000313" key="3">
    <source>
        <dbReference type="Proteomes" id="UP001500713"/>
    </source>
</evidence>
<feature type="domain" description="NADH:flavin oxidoreductase/NADH oxidase N-terminal" evidence="1">
    <location>
        <begin position="5"/>
        <end position="340"/>
    </location>
</feature>
<protein>
    <submittedName>
        <fullName evidence="2">Alkene reductase</fullName>
    </submittedName>
</protein>
<dbReference type="RefSeq" id="WP_343757462.1">
    <property type="nucleotide sequence ID" value="NZ_BAAAEM010000002.1"/>
</dbReference>
<dbReference type="Gene3D" id="3.20.20.70">
    <property type="entry name" value="Aldolase class I"/>
    <property type="match status" value="1"/>
</dbReference>
<dbReference type="InterPro" id="IPR013785">
    <property type="entry name" value="Aldolase_TIM"/>
</dbReference>